<proteinExistence type="predicted"/>
<evidence type="ECO:0000313" key="1">
    <source>
        <dbReference type="EMBL" id="CAG7555614.1"/>
    </source>
</evidence>
<dbReference type="EMBL" id="CAJSTJ010000066">
    <property type="protein sequence ID" value="CAG7555614.1"/>
    <property type="molecule type" value="Genomic_DNA"/>
</dbReference>
<organism evidence="1 2">
    <name type="scientific">Fusarium equiseti</name>
    <name type="common">Fusarium scirpi</name>
    <dbReference type="NCBI Taxonomy" id="61235"/>
    <lineage>
        <taxon>Eukaryota</taxon>
        <taxon>Fungi</taxon>
        <taxon>Dikarya</taxon>
        <taxon>Ascomycota</taxon>
        <taxon>Pezizomycotina</taxon>
        <taxon>Sordariomycetes</taxon>
        <taxon>Hypocreomycetidae</taxon>
        <taxon>Hypocreales</taxon>
        <taxon>Nectriaceae</taxon>
        <taxon>Fusarium</taxon>
        <taxon>Fusarium incarnatum-equiseti species complex</taxon>
    </lineage>
</organism>
<name>A0A8J2IT04_FUSEQ</name>
<comment type="caution">
    <text evidence="1">The sequence shown here is derived from an EMBL/GenBank/DDBJ whole genome shotgun (WGS) entry which is preliminary data.</text>
</comment>
<evidence type="ECO:0000313" key="2">
    <source>
        <dbReference type="Proteomes" id="UP000693738"/>
    </source>
</evidence>
<dbReference type="Proteomes" id="UP000693738">
    <property type="component" value="Unassembled WGS sequence"/>
</dbReference>
<reference evidence="1" key="1">
    <citation type="submission" date="2021-05" db="EMBL/GenBank/DDBJ databases">
        <authorList>
            <person name="Khan N."/>
        </authorList>
    </citation>
    <scope>NUCLEOTIDE SEQUENCE</scope>
</reference>
<gene>
    <name evidence="1" type="ORF">FEQUK3_LOCUS1327</name>
</gene>
<evidence type="ECO:0008006" key="3">
    <source>
        <dbReference type="Google" id="ProtNLM"/>
    </source>
</evidence>
<protein>
    <recommendedName>
        <fullName evidence="3">F-box domain-containing protein</fullName>
    </recommendedName>
</protein>
<dbReference type="AlphaFoldDB" id="A0A8J2IT04"/>
<sequence length="363" mass="40022">MAPSLETLPMEVIGYVSSHLKVIDLRSAASTSRTINNGVSTMLFHSVGFSGDRQTLKFKLLEFLNVEASGKAGIVIRSARSVSIRVIENGMLTGYQEEAVFLPALMVSVLGKLTRAQCLIVDIAGLTYSEQAAFGTQVRRAVGLPLYRRLVSGLIRSPYDRVQRALADNLTSVKITQLVRDRDISLLIETCPDLRRLALALDDPIFDYVKFLPQGNNPPSLNVVGLENMEWLILNNKINLRYRRVEDPESFLEAVQNVSQAFSGMGNLTKLSISVATRALQWVENSDLAEGTDERDDLQDTLLDAVAVMAEGVDTLLDACIVEGDTALGKTYRGFQEEPLQFRIQIGSILNTPGDTFTRGLMH</sequence>
<accession>A0A8J2IT04</accession>